<evidence type="ECO:0000256" key="1">
    <source>
        <dbReference type="ARBA" id="ARBA00001974"/>
    </source>
</evidence>
<comment type="cofactor">
    <cofactor evidence="1">
        <name>FAD</name>
        <dbReference type="ChEBI" id="CHEBI:57692"/>
    </cofactor>
</comment>
<evidence type="ECO:0000256" key="5">
    <source>
        <dbReference type="ARBA" id="ARBA00023002"/>
    </source>
</evidence>
<dbReference type="InterPro" id="IPR009075">
    <property type="entry name" value="AcylCo_DH/oxidase_C"/>
</dbReference>
<dbReference type="SUPFAM" id="SSF56645">
    <property type="entry name" value="Acyl-CoA dehydrogenase NM domain-like"/>
    <property type="match status" value="1"/>
</dbReference>
<reference evidence="8" key="1">
    <citation type="journal article" date="2016" name="Genome Announc.">
        <title>Genome sequences of three species of Hanseniaspora isolated from spontaneous wine fermentations.</title>
        <authorList>
            <person name="Sternes P.R."/>
            <person name="Lee D."/>
            <person name="Kutyna D.R."/>
            <person name="Borneman A.R."/>
        </authorList>
    </citation>
    <scope>NUCLEOTIDE SEQUENCE [LARGE SCALE GENOMIC DNA]</scope>
    <source>
        <strain evidence="8">AWRI3579</strain>
    </source>
</reference>
<keyword evidence="4" id="KW-0274">FAD</keyword>
<dbReference type="GO" id="GO:0050660">
    <property type="term" value="F:flavin adenine dinucleotide binding"/>
    <property type="evidence" value="ECO:0007669"/>
    <property type="project" value="InterPro"/>
</dbReference>
<evidence type="ECO:0000256" key="3">
    <source>
        <dbReference type="ARBA" id="ARBA00022630"/>
    </source>
</evidence>
<comment type="caution">
    <text evidence="7">The sequence shown here is derived from an EMBL/GenBank/DDBJ whole genome shotgun (WGS) entry which is preliminary data.</text>
</comment>
<keyword evidence="8" id="KW-1185">Reference proteome</keyword>
<evidence type="ECO:0000313" key="7">
    <source>
        <dbReference type="EMBL" id="OEJ80479.1"/>
    </source>
</evidence>
<proteinExistence type="inferred from homology"/>
<dbReference type="InterPro" id="IPR009100">
    <property type="entry name" value="AcylCoA_DH/oxidase_NM_dom_sf"/>
</dbReference>
<keyword evidence="5" id="KW-0560">Oxidoreductase</keyword>
<dbReference type="GO" id="GO:0005737">
    <property type="term" value="C:cytoplasm"/>
    <property type="evidence" value="ECO:0007669"/>
    <property type="project" value="TreeGrafter"/>
</dbReference>
<dbReference type="InParanoid" id="A0A1E5R0Q3"/>
<dbReference type="InterPro" id="IPR037069">
    <property type="entry name" value="AcylCoA_DH/ox_N_sf"/>
</dbReference>
<organism evidence="7 8">
    <name type="scientific">Hanseniaspora osmophila</name>
    <dbReference type="NCBI Taxonomy" id="56408"/>
    <lineage>
        <taxon>Eukaryota</taxon>
        <taxon>Fungi</taxon>
        <taxon>Dikarya</taxon>
        <taxon>Ascomycota</taxon>
        <taxon>Saccharomycotina</taxon>
        <taxon>Saccharomycetes</taxon>
        <taxon>Saccharomycodales</taxon>
        <taxon>Saccharomycodaceae</taxon>
        <taxon>Hanseniaspora</taxon>
    </lineage>
</organism>
<dbReference type="PANTHER" id="PTHR48083">
    <property type="entry name" value="MEDIUM-CHAIN SPECIFIC ACYL-COA DEHYDROGENASE, MITOCHONDRIAL-RELATED"/>
    <property type="match status" value="1"/>
</dbReference>
<keyword evidence="3" id="KW-0285">Flavoprotein</keyword>
<comment type="similarity">
    <text evidence="2">Belongs to the acyl-CoA dehydrogenase family.</text>
</comment>
<feature type="domain" description="Acyl-CoA dehydrogenase/oxidase C-terminal" evidence="6">
    <location>
        <begin position="370"/>
        <end position="497"/>
    </location>
</feature>
<dbReference type="EMBL" id="LPNM01000012">
    <property type="protein sequence ID" value="OEJ80479.1"/>
    <property type="molecule type" value="Genomic_DNA"/>
</dbReference>
<dbReference type="PANTHER" id="PTHR48083:SF13">
    <property type="entry name" value="ACYL-COA DEHYDROGENASE FAMILY MEMBER 11"/>
    <property type="match status" value="1"/>
</dbReference>
<dbReference type="AlphaFoldDB" id="A0A1E5R0Q3"/>
<dbReference type="Gene3D" id="1.10.540.10">
    <property type="entry name" value="Acyl-CoA dehydrogenase/oxidase, N-terminal domain"/>
    <property type="match status" value="1"/>
</dbReference>
<protein>
    <submittedName>
        <fullName evidence="7">Acyl-CoA dehydrogenase family member 11</fullName>
    </submittedName>
</protein>
<dbReference type="GO" id="GO:0003995">
    <property type="term" value="F:acyl-CoA dehydrogenase activity"/>
    <property type="evidence" value="ECO:0007669"/>
    <property type="project" value="TreeGrafter"/>
</dbReference>
<evidence type="ECO:0000259" key="6">
    <source>
        <dbReference type="Pfam" id="PF00441"/>
    </source>
</evidence>
<dbReference type="Proteomes" id="UP000095728">
    <property type="component" value="Unassembled WGS sequence"/>
</dbReference>
<evidence type="ECO:0000313" key="8">
    <source>
        <dbReference type="Proteomes" id="UP000095728"/>
    </source>
</evidence>
<name>A0A1E5R0Q3_9ASCO</name>
<dbReference type="SUPFAM" id="SSF47203">
    <property type="entry name" value="Acyl-CoA dehydrogenase C-terminal domain-like"/>
    <property type="match status" value="1"/>
</dbReference>
<evidence type="ECO:0000256" key="2">
    <source>
        <dbReference type="ARBA" id="ARBA00009347"/>
    </source>
</evidence>
<dbReference type="Pfam" id="PF00441">
    <property type="entry name" value="Acyl-CoA_dh_1"/>
    <property type="match status" value="1"/>
</dbReference>
<dbReference type="Gene3D" id="2.40.110.10">
    <property type="entry name" value="Butyryl-CoA Dehydrogenase, subunit A, domain 2"/>
    <property type="match status" value="1"/>
</dbReference>
<accession>A0A1E5R0Q3</accession>
<dbReference type="Gene3D" id="1.20.140.10">
    <property type="entry name" value="Butyryl-CoA Dehydrogenase, subunit A, domain 3"/>
    <property type="match status" value="1"/>
</dbReference>
<dbReference type="InterPro" id="IPR036250">
    <property type="entry name" value="AcylCo_DH-like_C"/>
</dbReference>
<sequence length="546" mass="63127">MPIQLDTRPKSWTKPSLEENDPIINQFPFFIRDKVDEKTLKMCSVIRWFIIKEVIPKEAKYYDHGTTTAERNCIVQNLKDKAQHEYYIGHMIYGTRSKYAHDNDDLFINDYNTNTNGNPSSDTAEFNGKQPYSDSSFASTYAFKKPVFKLSPLEYGVLLQIMGVSLLSFQVIPIVNLQNKDFNSCTSINNMCAVNLIYRHGTKEQIEKYLCSDNFYNFKFLISEENCNSSDYLNTQFNIKLKKKELVLSGNKWFIPDVFNNNVQTGVTNNSTGFDTNQCKNNVHASNENGVNNTKNCWLLFGVTENTKDTSIHSKHSIVLLDEEMVHRDNLQIFQLFHDDVLNSSYYHLKFDKVSIPFDEKMTLLSTRGNGNNLLIEKTNLSKIYNSLLIIGLTQECVNRAISSSEDKIKITNKNTKLVKSDYFKNTLAEHKIDLENCKNSCYNALLKYQDFGRTNDCKMEVAMCKYMTPLKCCKIIDWCVQVHGGSSYLSCNSKLFQSYDYVRKFRVDEQPDEFLLSSIGKYEINHANKMFKTLKDLNFTDSFKK</sequence>
<dbReference type="OrthoDB" id="434771at2759"/>
<dbReference type="InterPro" id="IPR050741">
    <property type="entry name" value="Acyl-CoA_dehydrogenase"/>
</dbReference>
<evidence type="ECO:0000256" key="4">
    <source>
        <dbReference type="ARBA" id="ARBA00022827"/>
    </source>
</evidence>
<gene>
    <name evidence="7" type="ORF">AWRI3579_g4425</name>
</gene>
<dbReference type="STRING" id="56408.A0A1E5R0Q3"/>
<dbReference type="GO" id="GO:0033539">
    <property type="term" value="P:fatty acid beta-oxidation using acyl-CoA dehydrogenase"/>
    <property type="evidence" value="ECO:0007669"/>
    <property type="project" value="TreeGrafter"/>
</dbReference>
<dbReference type="InterPro" id="IPR046373">
    <property type="entry name" value="Acyl-CoA_Oxase/DH_mid-dom_sf"/>
</dbReference>